<reference evidence="3 4" key="1">
    <citation type="journal article" date="2013" name="BMC Genomics">
        <title>Genomics-driven discovery of the pneumocandin biosynthetic gene cluster in the fungus Glarea lozoyensis.</title>
        <authorList>
            <person name="Chen L."/>
            <person name="Yue Q."/>
            <person name="Zhang X."/>
            <person name="Xiang M."/>
            <person name="Wang C."/>
            <person name="Li S."/>
            <person name="Che Y."/>
            <person name="Ortiz-Lopez F.J."/>
            <person name="Bills G.F."/>
            <person name="Liu X."/>
            <person name="An Z."/>
        </authorList>
    </citation>
    <scope>NUCLEOTIDE SEQUENCE [LARGE SCALE GENOMIC DNA]</scope>
    <source>
        <strain evidence="4">ATCC 20868 / MF5171</strain>
    </source>
</reference>
<dbReference type="SUPFAM" id="SSF53474">
    <property type="entry name" value="alpha/beta-Hydrolases"/>
    <property type="match status" value="1"/>
</dbReference>
<protein>
    <submittedName>
        <fullName evidence="3">Alpha/beta-Hydrolase</fullName>
    </submittedName>
</protein>
<dbReference type="InterPro" id="IPR005645">
    <property type="entry name" value="FSH-like_dom"/>
</dbReference>
<dbReference type="PANTHER" id="PTHR48070:SF6">
    <property type="entry name" value="ESTERASE OVCA2"/>
    <property type="match status" value="1"/>
</dbReference>
<dbReference type="OrthoDB" id="2094269at2759"/>
<dbReference type="Gene3D" id="3.40.50.1820">
    <property type="entry name" value="alpha/beta hydrolase"/>
    <property type="match status" value="1"/>
</dbReference>
<dbReference type="eggNOG" id="KOG2551">
    <property type="taxonomic scope" value="Eukaryota"/>
</dbReference>
<sequence length="270" mass="29273">MKFLCLHGYGTNNKVFEMQTAALRYELGTHHTFEFVEGTVPAPMDPGTYSPQLSTHEASPTTQTPFPSTPDFEAHPFLTTPPPPTPTAFNNNLHLITTNSSSELQSLFSPSEQAFSYFDTFSTQSCQTALQNLTTYIQVEGPFDAILAFSAGATLAATYLAQSPNHPFKCAIFLSGVSPIDPIVLKTGVFRSLDPETDGEMIVIPTAHVYGKRDTKFPGSSAILEKLCVGEKKAVLVHEGGHPIPGSASELSGMVRVARRAIHWGDLKAR</sequence>
<dbReference type="OMA" id="DKPISQA"/>
<dbReference type="EMBL" id="KE145357">
    <property type="protein sequence ID" value="EPE33552.1"/>
    <property type="molecule type" value="Genomic_DNA"/>
</dbReference>
<evidence type="ECO:0000256" key="1">
    <source>
        <dbReference type="ARBA" id="ARBA00022801"/>
    </source>
</evidence>
<evidence type="ECO:0000313" key="4">
    <source>
        <dbReference type="Proteomes" id="UP000016922"/>
    </source>
</evidence>
<dbReference type="GO" id="GO:0016787">
    <property type="term" value="F:hydrolase activity"/>
    <property type="evidence" value="ECO:0007669"/>
    <property type="project" value="UniProtKB-KW"/>
</dbReference>
<evidence type="ECO:0000259" key="2">
    <source>
        <dbReference type="Pfam" id="PF03959"/>
    </source>
</evidence>
<dbReference type="GO" id="GO:0019748">
    <property type="term" value="P:secondary metabolic process"/>
    <property type="evidence" value="ECO:0007669"/>
    <property type="project" value="TreeGrafter"/>
</dbReference>
<dbReference type="InterPro" id="IPR050593">
    <property type="entry name" value="LovG"/>
</dbReference>
<keyword evidence="1 3" id="KW-0378">Hydrolase</keyword>
<name>S3D518_GLAL2</name>
<feature type="domain" description="Serine hydrolase" evidence="2">
    <location>
        <begin position="2"/>
        <end position="251"/>
    </location>
</feature>
<keyword evidence="4" id="KW-1185">Reference proteome</keyword>
<dbReference type="GO" id="GO:0005634">
    <property type="term" value="C:nucleus"/>
    <property type="evidence" value="ECO:0007669"/>
    <property type="project" value="TreeGrafter"/>
</dbReference>
<gene>
    <name evidence="3" type="ORF">GLAREA_06565</name>
</gene>
<dbReference type="KEGG" id="glz:GLAREA_06565"/>
<evidence type="ECO:0000313" key="3">
    <source>
        <dbReference type="EMBL" id="EPE33552.1"/>
    </source>
</evidence>
<dbReference type="GeneID" id="19465618"/>
<organism evidence="3 4">
    <name type="scientific">Glarea lozoyensis (strain ATCC 20868 / MF5171)</name>
    <dbReference type="NCBI Taxonomy" id="1116229"/>
    <lineage>
        <taxon>Eukaryota</taxon>
        <taxon>Fungi</taxon>
        <taxon>Dikarya</taxon>
        <taxon>Ascomycota</taxon>
        <taxon>Pezizomycotina</taxon>
        <taxon>Leotiomycetes</taxon>
        <taxon>Helotiales</taxon>
        <taxon>Helotiaceae</taxon>
        <taxon>Glarea</taxon>
    </lineage>
</organism>
<dbReference type="Pfam" id="PF03959">
    <property type="entry name" value="FSH1"/>
    <property type="match status" value="1"/>
</dbReference>
<dbReference type="RefSeq" id="XP_008078704.1">
    <property type="nucleotide sequence ID" value="XM_008080513.1"/>
</dbReference>
<dbReference type="GO" id="GO:0005737">
    <property type="term" value="C:cytoplasm"/>
    <property type="evidence" value="ECO:0007669"/>
    <property type="project" value="TreeGrafter"/>
</dbReference>
<dbReference type="AlphaFoldDB" id="S3D518"/>
<dbReference type="HOGENOM" id="CLU_051938_4_0_1"/>
<accession>S3D518</accession>
<dbReference type="InterPro" id="IPR029058">
    <property type="entry name" value="AB_hydrolase_fold"/>
</dbReference>
<dbReference type="Proteomes" id="UP000016922">
    <property type="component" value="Unassembled WGS sequence"/>
</dbReference>
<dbReference type="PANTHER" id="PTHR48070">
    <property type="entry name" value="ESTERASE OVCA2"/>
    <property type="match status" value="1"/>
</dbReference>
<proteinExistence type="predicted"/>